<keyword evidence="4" id="KW-0804">Transcription</keyword>
<dbReference type="Pfam" id="PF12833">
    <property type="entry name" value="HTH_18"/>
    <property type="match status" value="1"/>
</dbReference>
<keyword evidence="3" id="KW-0238">DNA-binding</keyword>
<dbReference type="InterPro" id="IPR018062">
    <property type="entry name" value="HTH_AraC-typ_CS"/>
</dbReference>
<evidence type="ECO:0000256" key="2">
    <source>
        <dbReference type="ARBA" id="ARBA00023015"/>
    </source>
</evidence>
<dbReference type="EMBL" id="CYTV01000005">
    <property type="protein sequence ID" value="CUI79114.1"/>
    <property type="molecule type" value="Genomic_DNA"/>
</dbReference>
<dbReference type="InterPro" id="IPR018060">
    <property type="entry name" value="HTH_AraC"/>
</dbReference>
<dbReference type="GO" id="GO:0043565">
    <property type="term" value="F:sequence-specific DNA binding"/>
    <property type="evidence" value="ECO:0007669"/>
    <property type="project" value="InterPro"/>
</dbReference>
<evidence type="ECO:0000256" key="3">
    <source>
        <dbReference type="ARBA" id="ARBA00023125"/>
    </source>
</evidence>
<evidence type="ECO:0000256" key="4">
    <source>
        <dbReference type="ARBA" id="ARBA00023163"/>
    </source>
</evidence>
<dbReference type="InterPro" id="IPR009057">
    <property type="entry name" value="Homeodomain-like_sf"/>
</dbReference>
<gene>
    <name evidence="6" type="primary">ripA_5</name>
    <name evidence="6" type="ORF">ERS370011_02244</name>
</gene>
<feature type="domain" description="HTH araC/xylS-type" evidence="5">
    <location>
        <begin position="157"/>
        <end position="257"/>
    </location>
</feature>
<dbReference type="SMART" id="SM00342">
    <property type="entry name" value="HTH_ARAC"/>
    <property type="match status" value="1"/>
</dbReference>
<dbReference type="InterPro" id="IPR020449">
    <property type="entry name" value="Tscrpt_reg_AraC-type_HTH"/>
</dbReference>
<dbReference type="PRINTS" id="PR00032">
    <property type="entry name" value="HTHARAC"/>
</dbReference>
<organism evidence="6 7">
    <name type="scientific">Bordetella pseudohinzii</name>
    <dbReference type="NCBI Taxonomy" id="1331258"/>
    <lineage>
        <taxon>Bacteria</taxon>
        <taxon>Pseudomonadati</taxon>
        <taxon>Pseudomonadota</taxon>
        <taxon>Betaproteobacteria</taxon>
        <taxon>Burkholderiales</taxon>
        <taxon>Alcaligenaceae</taxon>
        <taxon>Bordetella</taxon>
    </lineage>
</organism>
<dbReference type="SUPFAM" id="SSF51182">
    <property type="entry name" value="RmlC-like cupins"/>
    <property type="match status" value="1"/>
</dbReference>
<dbReference type="PANTHER" id="PTHR11019:SF199">
    <property type="entry name" value="HTH-TYPE TRANSCRIPTIONAL REGULATOR NIMR"/>
    <property type="match status" value="1"/>
</dbReference>
<dbReference type="SUPFAM" id="SSF46689">
    <property type="entry name" value="Homeodomain-like"/>
    <property type="match status" value="1"/>
</dbReference>
<evidence type="ECO:0000313" key="7">
    <source>
        <dbReference type="Proteomes" id="UP000053096"/>
    </source>
</evidence>
<dbReference type="Proteomes" id="UP000053096">
    <property type="component" value="Unassembled WGS sequence"/>
</dbReference>
<protein>
    <submittedName>
        <fullName evidence="6">HTH-type transcriptional repressor of iron proteins A</fullName>
    </submittedName>
</protein>
<dbReference type="PANTHER" id="PTHR11019">
    <property type="entry name" value="HTH-TYPE TRANSCRIPTIONAL REGULATOR NIMR"/>
    <property type="match status" value="1"/>
</dbReference>
<evidence type="ECO:0000256" key="1">
    <source>
        <dbReference type="ARBA" id="ARBA00022491"/>
    </source>
</evidence>
<dbReference type="AlphaFoldDB" id="A0A0M7FDP6"/>
<reference evidence="6 7" key="1">
    <citation type="submission" date="2015-09" db="EMBL/GenBank/DDBJ databases">
        <authorList>
            <person name="Jackson K.R."/>
            <person name="Lunt B.L."/>
            <person name="Fisher J.N.B."/>
            <person name="Gardner A.V."/>
            <person name="Bailey M.E."/>
            <person name="Deus L.M."/>
            <person name="Earl A.S."/>
            <person name="Gibby P.D."/>
            <person name="Hartmann K.A."/>
            <person name="Liu J.E."/>
            <person name="Manci A.M."/>
            <person name="Nielsen D.A."/>
            <person name="Solomon M.B."/>
            <person name="Breakwell D.P."/>
            <person name="Burnett S.H."/>
            <person name="Grose J.H."/>
        </authorList>
    </citation>
    <scope>NUCLEOTIDE SEQUENCE [LARGE SCALE GENOMIC DNA]</scope>
    <source>
        <strain evidence="6 7">2789STDY5608636</strain>
    </source>
</reference>
<proteinExistence type="predicted"/>
<dbReference type="Gene3D" id="1.10.10.60">
    <property type="entry name" value="Homeodomain-like"/>
    <property type="match status" value="2"/>
</dbReference>
<name>A0A0M7FDP6_9BORD</name>
<keyword evidence="1" id="KW-0678">Repressor</keyword>
<evidence type="ECO:0000259" key="5">
    <source>
        <dbReference type="PROSITE" id="PS01124"/>
    </source>
</evidence>
<dbReference type="PROSITE" id="PS00041">
    <property type="entry name" value="HTH_ARAC_FAMILY_1"/>
    <property type="match status" value="1"/>
</dbReference>
<dbReference type="PROSITE" id="PS01124">
    <property type="entry name" value="HTH_ARAC_FAMILY_2"/>
    <property type="match status" value="1"/>
</dbReference>
<sequence>MRKTANLSLPPDPQWLFEPHHFLSERQPRGTEVLPHSHLDGMFLLVQEGLMLLHSGGDFSSLAPGRLGWIPPGMQLQARWFGRARGTAMFVRAHACASLPPRPCSWQASALIEALFLRLAQCATLPDGHARGLFEVMTEELRLIETERLSLPLPHDERLRDLAHALLAAPGDARGIDAWARAFNMSERTLMRRFRAETGVTLGQWRAQARMLRALELLALGEPVTQVALAVGYESTSAFIGIFREQFGVTPSRYAAGGA</sequence>
<dbReference type="InterPro" id="IPR011051">
    <property type="entry name" value="RmlC_Cupin_sf"/>
</dbReference>
<accession>A0A0M7FDP6</accession>
<evidence type="ECO:0000313" key="6">
    <source>
        <dbReference type="EMBL" id="CUI79114.1"/>
    </source>
</evidence>
<dbReference type="GO" id="GO:0003700">
    <property type="term" value="F:DNA-binding transcription factor activity"/>
    <property type="evidence" value="ECO:0007669"/>
    <property type="project" value="InterPro"/>
</dbReference>
<dbReference type="FunFam" id="1.10.10.60:FF:000132">
    <property type="entry name" value="AraC family transcriptional regulator"/>
    <property type="match status" value="1"/>
</dbReference>
<keyword evidence="2" id="KW-0805">Transcription regulation</keyword>